<comment type="caution">
    <text evidence="3">The sequence shown here is derived from an EMBL/GenBank/DDBJ whole genome shotgun (WGS) entry which is preliminary data.</text>
</comment>
<evidence type="ECO:0000313" key="4">
    <source>
        <dbReference type="Proteomes" id="UP001596087"/>
    </source>
</evidence>
<evidence type="ECO:0000256" key="1">
    <source>
        <dbReference type="SAM" id="MobiDB-lite"/>
    </source>
</evidence>
<dbReference type="Pfam" id="PF13614">
    <property type="entry name" value="AAA_31"/>
    <property type="match status" value="1"/>
</dbReference>
<sequence length="401" mass="42773">MPVIVDPESETLARLLEVLPAGGHGVEDPETLQAWLQNRPEEYAVVLGPHVALESALAISDGMRLTRPSTSVILLRDEVDTQVMREAMHAGTRDVVPAADAPAIMSAIDRAYQLYVALRGPGGVIHSGRIVTVFSPKGGVGKTTMAVNLALALTDKGARKVCLVDLDLAFGDVAITLQLFPSHSIEHAIGSEDSIDAPLLESLMTRHPDSLMVLAAPSHPDVRDRVSPTLISRVLRGLRETFDFIVVDTAPAFDEQTLTALDETDECVIVATLDVPTLKNVKVALETLEMLNIARDHRHLLLNRADDAVGLGPEKVEAILGMEVSARVATSMDIAAATNSGKPILSANPAHESSITIRELAETLTGQPEAPVAPAGLSGGSGGMAVDDDDDRSGRRFRMRR</sequence>
<dbReference type="PANTHER" id="PTHR43384">
    <property type="entry name" value="SEPTUM SITE-DETERMINING PROTEIN MIND HOMOLOG, CHLOROPLASTIC-RELATED"/>
    <property type="match status" value="1"/>
</dbReference>
<organism evidence="3 4">
    <name type="scientific">Nocardioides taihuensis</name>
    <dbReference type="NCBI Taxonomy" id="1835606"/>
    <lineage>
        <taxon>Bacteria</taxon>
        <taxon>Bacillati</taxon>
        <taxon>Actinomycetota</taxon>
        <taxon>Actinomycetes</taxon>
        <taxon>Propionibacteriales</taxon>
        <taxon>Nocardioidaceae</taxon>
        <taxon>Nocardioides</taxon>
    </lineage>
</organism>
<dbReference type="Gene3D" id="3.40.50.300">
    <property type="entry name" value="P-loop containing nucleotide triphosphate hydrolases"/>
    <property type="match status" value="1"/>
</dbReference>
<dbReference type="EMBL" id="JBHSKD010000027">
    <property type="protein sequence ID" value="MFC5178986.1"/>
    <property type="molecule type" value="Genomic_DNA"/>
</dbReference>
<proteinExistence type="predicted"/>
<dbReference type="InterPro" id="IPR050625">
    <property type="entry name" value="ParA/MinD_ATPase"/>
</dbReference>
<dbReference type="PANTHER" id="PTHR43384:SF13">
    <property type="entry name" value="SLR0110 PROTEIN"/>
    <property type="match status" value="1"/>
</dbReference>
<dbReference type="RefSeq" id="WP_378592808.1">
    <property type="nucleotide sequence ID" value="NZ_JBHSKD010000027.1"/>
</dbReference>
<reference evidence="4" key="1">
    <citation type="journal article" date="2019" name="Int. J. Syst. Evol. Microbiol.">
        <title>The Global Catalogue of Microorganisms (GCM) 10K type strain sequencing project: providing services to taxonomists for standard genome sequencing and annotation.</title>
        <authorList>
            <consortium name="The Broad Institute Genomics Platform"/>
            <consortium name="The Broad Institute Genome Sequencing Center for Infectious Disease"/>
            <person name="Wu L."/>
            <person name="Ma J."/>
        </authorList>
    </citation>
    <scope>NUCLEOTIDE SEQUENCE [LARGE SCALE GENOMIC DNA]</scope>
    <source>
        <strain evidence="4">DFY41</strain>
    </source>
</reference>
<keyword evidence="4" id="KW-1185">Reference proteome</keyword>
<dbReference type="SUPFAM" id="SSF52540">
    <property type="entry name" value="P-loop containing nucleoside triphosphate hydrolases"/>
    <property type="match status" value="1"/>
</dbReference>
<accession>A0ABW0BNN6</accession>
<evidence type="ECO:0000259" key="2">
    <source>
        <dbReference type="Pfam" id="PF13614"/>
    </source>
</evidence>
<evidence type="ECO:0000313" key="3">
    <source>
        <dbReference type="EMBL" id="MFC5178986.1"/>
    </source>
</evidence>
<dbReference type="InterPro" id="IPR025669">
    <property type="entry name" value="AAA_dom"/>
</dbReference>
<name>A0ABW0BNN6_9ACTN</name>
<feature type="domain" description="AAA" evidence="2">
    <location>
        <begin position="129"/>
        <end position="291"/>
    </location>
</feature>
<feature type="region of interest" description="Disordered" evidence="1">
    <location>
        <begin position="368"/>
        <end position="401"/>
    </location>
</feature>
<dbReference type="InterPro" id="IPR027417">
    <property type="entry name" value="P-loop_NTPase"/>
</dbReference>
<protein>
    <submittedName>
        <fullName evidence="3">CpaE family protein</fullName>
    </submittedName>
</protein>
<gene>
    <name evidence="3" type="ORF">ACFPGP_20050</name>
</gene>
<dbReference type="Proteomes" id="UP001596087">
    <property type="component" value="Unassembled WGS sequence"/>
</dbReference>